<evidence type="ECO:0000313" key="1">
    <source>
        <dbReference type="EMBL" id="PYH73397.1"/>
    </source>
</evidence>
<sequence>MHRRSTNSSRSGFARVKLASDMRPHKPIVIHSNALYSRYVFHLGSGDVLSAETYRSSPVELPASFSSRERVGLYSTIEKRVANNSDDYKPVVLSQCASPDSVVLLMIRLIASHDCPSVRR</sequence>
<organism evidence="1 2">
    <name type="scientific">Aspergillus vadensis (strain CBS 113365 / IMI 142717 / IBT 24658)</name>
    <dbReference type="NCBI Taxonomy" id="1448311"/>
    <lineage>
        <taxon>Eukaryota</taxon>
        <taxon>Fungi</taxon>
        <taxon>Dikarya</taxon>
        <taxon>Ascomycota</taxon>
        <taxon>Pezizomycotina</taxon>
        <taxon>Eurotiomycetes</taxon>
        <taxon>Eurotiomycetidae</taxon>
        <taxon>Eurotiales</taxon>
        <taxon>Aspergillaceae</taxon>
        <taxon>Aspergillus</taxon>
        <taxon>Aspergillus subgen. Circumdati</taxon>
    </lineage>
</organism>
<gene>
    <name evidence="1" type="ORF">BO88DRAFT_94021</name>
</gene>
<evidence type="ECO:0000313" key="2">
    <source>
        <dbReference type="Proteomes" id="UP000248405"/>
    </source>
</evidence>
<dbReference type="EMBL" id="KZ821615">
    <property type="protein sequence ID" value="PYH73397.1"/>
    <property type="molecule type" value="Genomic_DNA"/>
</dbReference>
<dbReference type="RefSeq" id="XP_025567191.1">
    <property type="nucleotide sequence ID" value="XM_025713279.1"/>
</dbReference>
<reference evidence="1" key="1">
    <citation type="submission" date="2016-12" db="EMBL/GenBank/DDBJ databases">
        <title>The genomes of Aspergillus section Nigri reveals drivers in fungal speciation.</title>
        <authorList>
            <consortium name="DOE Joint Genome Institute"/>
            <person name="Vesth T.C."/>
            <person name="Nybo J."/>
            <person name="Theobald S."/>
            <person name="Brandl J."/>
            <person name="Frisvad J.C."/>
            <person name="Nielsen K.F."/>
            <person name="Lyhne E.K."/>
            <person name="Kogle M.E."/>
            <person name="Kuo A."/>
            <person name="Riley R."/>
            <person name="Clum A."/>
            <person name="Nolan M."/>
            <person name="Lipzen A."/>
            <person name="Salamov A."/>
            <person name="Henrissat B."/>
            <person name="Wiebenga A."/>
            <person name="De Vries R.P."/>
            <person name="Grigoriev I.V."/>
            <person name="Mortensen U.H."/>
            <person name="Andersen M.R."/>
            <person name="Baker S.E."/>
        </authorList>
    </citation>
    <scope>NUCLEOTIDE SEQUENCE [LARGE SCALE GENOMIC DNA]</scope>
    <source>
        <strain evidence="1">CBS 113365</strain>
    </source>
</reference>
<name>A0A319BL06_ASPVC</name>
<accession>A0A319BL06</accession>
<dbReference type="Proteomes" id="UP000248405">
    <property type="component" value="Unassembled WGS sequence"/>
</dbReference>
<dbReference type="AlphaFoldDB" id="A0A319BL06"/>
<dbReference type="GeneID" id="37217871"/>
<proteinExistence type="predicted"/>
<keyword evidence="2" id="KW-1185">Reference proteome</keyword>
<protein>
    <submittedName>
        <fullName evidence="1">Uncharacterized protein</fullName>
    </submittedName>
</protein>